<dbReference type="InterPro" id="IPR029063">
    <property type="entry name" value="SAM-dependent_MTases_sf"/>
</dbReference>
<dbReference type="SUPFAM" id="SSF53335">
    <property type="entry name" value="S-adenosyl-L-methionine-dependent methyltransferases"/>
    <property type="match status" value="1"/>
</dbReference>
<dbReference type="EMBL" id="JAUHJQ010000001">
    <property type="protein sequence ID" value="MDN4171927.1"/>
    <property type="molecule type" value="Genomic_DNA"/>
</dbReference>
<comment type="caution">
    <text evidence="6">The sequence shown here is derived from an EMBL/GenBank/DDBJ whole genome shotgun (WGS) entry which is preliminary data.</text>
</comment>
<evidence type="ECO:0000256" key="1">
    <source>
        <dbReference type="ARBA" id="ARBA00008361"/>
    </source>
</evidence>
<keyword evidence="7" id="KW-1185">Reference proteome</keyword>
<dbReference type="PANTHER" id="PTHR44942:SF4">
    <property type="entry name" value="METHYLTRANSFERASE TYPE 11 DOMAIN-CONTAINING PROTEIN"/>
    <property type="match status" value="1"/>
</dbReference>
<dbReference type="CDD" id="cd02440">
    <property type="entry name" value="AdoMet_MTases"/>
    <property type="match status" value="1"/>
</dbReference>
<keyword evidence="2 6" id="KW-0489">Methyltransferase</keyword>
<feature type="domain" description="Methyltransferase type 11" evidence="5">
    <location>
        <begin position="49"/>
        <end position="138"/>
    </location>
</feature>
<dbReference type="PANTHER" id="PTHR44942">
    <property type="entry name" value="METHYLTRANSF_11 DOMAIN-CONTAINING PROTEIN"/>
    <property type="match status" value="1"/>
</dbReference>
<evidence type="ECO:0000313" key="6">
    <source>
        <dbReference type="EMBL" id="MDN4171927.1"/>
    </source>
</evidence>
<feature type="compositionally biased region" description="Polar residues" evidence="4">
    <location>
        <begin position="1"/>
        <end position="11"/>
    </location>
</feature>
<evidence type="ECO:0000313" key="7">
    <source>
        <dbReference type="Proteomes" id="UP001168620"/>
    </source>
</evidence>
<dbReference type="InterPro" id="IPR051052">
    <property type="entry name" value="Diverse_substrate_MTase"/>
</dbReference>
<accession>A0ABT8FCN0</accession>
<sequence length="285" mass="30700">MADQSPATSAATGPARSFGGVADAYDRGRPSYPRAAAEWLAGTEACTVLEVGAGTGKLTEVLVDLGHDVHATEPDPALLEVLKRHLPDVPVSGAAAEDLPLPDASVDVVVAAQSFHWFDHERALPEIARVLRPGGRLALVWNVTDLRIPWVRRLGALIGTQEHQDDPAGPVVVSGHFGFVEDASFKHWQVVDRASIQDLALSRSNVATLDADAREAKLAEVVAFYDEYGRGMDGMQLPYLARCFRATVVREDAGVALEEPEGPRDPMTDTISDGTDTDMLLIDFR</sequence>
<protein>
    <submittedName>
        <fullName evidence="6">Class I SAM-dependent methyltransferase</fullName>
    </submittedName>
</protein>
<dbReference type="InterPro" id="IPR013216">
    <property type="entry name" value="Methyltransf_11"/>
</dbReference>
<dbReference type="RefSeq" id="WP_300950838.1">
    <property type="nucleotide sequence ID" value="NZ_JAUHJQ010000001.1"/>
</dbReference>
<name>A0ABT8FCN0_9ACTN</name>
<comment type="similarity">
    <text evidence="1">Belongs to the methyltransferase superfamily.</text>
</comment>
<organism evidence="6 7">
    <name type="scientific">Nocardioides oceani</name>
    <dbReference type="NCBI Taxonomy" id="3058369"/>
    <lineage>
        <taxon>Bacteria</taxon>
        <taxon>Bacillati</taxon>
        <taxon>Actinomycetota</taxon>
        <taxon>Actinomycetes</taxon>
        <taxon>Propionibacteriales</taxon>
        <taxon>Nocardioidaceae</taxon>
        <taxon>Nocardioides</taxon>
    </lineage>
</organism>
<dbReference type="Pfam" id="PF08241">
    <property type="entry name" value="Methyltransf_11"/>
    <property type="match status" value="1"/>
</dbReference>
<feature type="region of interest" description="Disordered" evidence="4">
    <location>
        <begin position="1"/>
        <end position="20"/>
    </location>
</feature>
<evidence type="ECO:0000256" key="2">
    <source>
        <dbReference type="ARBA" id="ARBA00022603"/>
    </source>
</evidence>
<dbReference type="Proteomes" id="UP001168620">
    <property type="component" value="Unassembled WGS sequence"/>
</dbReference>
<proteinExistence type="inferred from homology"/>
<evidence type="ECO:0000259" key="5">
    <source>
        <dbReference type="Pfam" id="PF08241"/>
    </source>
</evidence>
<keyword evidence="3" id="KW-0808">Transferase</keyword>
<gene>
    <name evidence="6" type="ORF">QWY28_03120</name>
</gene>
<evidence type="ECO:0000256" key="4">
    <source>
        <dbReference type="SAM" id="MobiDB-lite"/>
    </source>
</evidence>
<dbReference type="GO" id="GO:0008168">
    <property type="term" value="F:methyltransferase activity"/>
    <property type="evidence" value="ECO:0007669"/>
    <property type="project" value="UniProtKB-KW"/>
</dbReference>
<dbReference type="Gene3D" id="3.40.50.150">
    <property type="entry name" value="Vaccinia Virus protein VP39"/>
    <property type="match status" value="1"/>
</dbReference>
<evidence type="ECO:0000256" key="3">
    <source>
        <dbReference type="ARBA" id="ARBA00022679"/>
    </source>
</evidence>
<reference evidence="6" key="1">
    <citation type="submission" date="2023-06" db="EMBL/GenBank/DDBJ databases">
        <title>Draft genome sequence of Nocardioides sp. SOB77.</title>
        <authorList>
            <person name="Zhang G."/>
        </authorList>
    </citation>
    <scope>NUCLEOTIDE SEQUENCE</scope>
    <source>
        <strain evidence="6">SOB77</strain>
    </source>
</reference>
<dbReference type="GO" id="GO:0032259">
    <property type="term" value="P:methylation"/>
    <property type="evidence" value="ECO:0007669"/>
    <property type="project" value="UniProtKB-KW"/>
</dbReference>